<dbReference type="KEGG" id="fae:FAES_0401"/>
<keyword evidence="7" id="KW-0624">Polysaccharide degradation</keyword>
<gene>
    <name evidence="8" type="primary">lpqC</name>
    <name evidence="8" type="ORF">FAES_0401</name>
</gene>
<keyword evidence="6" id="KW-0119">Carbohydrate metabolism</keyword>
<dbReference type="PANTHER" id="PTHR38050">
    <property type="match status" value="1"/>
</dbReference>
<keyword evidence="5 8" id="KW-0378">Hydrolase</keyword>
<accession>I0K2R0</accession>
<dbReference type="InterPro" id="IPR029058">
    <property type="entry name" value="AB_hydrolase_fold"/>
</dbReference>
<keyword evidence="2" id="KW-0964">Secreted</keyword>
<evidence type="ECO:0000313" key="8">
    <source>
        <dbReference type="EMBL" id="CCG98413.1"/>
    </source>
</evidence>
<evidence type="ECO:0000313" key="9">
    <source>
        <dbReference type="Proteomes" id="UP000011058"/>
    </source>
</evidence>
<dbReference type="PANTHER" id="PTHR38050:SF2">
    <property type="entry name" value="FERULOYL ESTERASE C-RELATED"/>
    <property type="match status" value="1"/>
</dbReference>
<dbReference type="Gene3D" id="3.40.50.1820">
    <property type="entry name" value="alpha/beta hydrolase"/>
    <property type="match status" value="1"/>
</dbReference>
<evidence type="ECO:0000256" key="2">
    <source>
        <dbReference type="ARBA" id="ARBA00022525"/>
    </source>
</evidence>
<name>I0K2R0_9BACT</name>
<evidence type="ECO:0000256" key="4">
    <source>
        <dbReference type="ARBA" id="ARBA00022729"/>
    </source>
</evidence>
<dbReference type="AlphaFoldDB" id="I0K2R0"/>
<keyword evidence="4" id="KW-0732">Signal</keyword>
<keyword evidence="3" id="KW-0858">Xylan degradation</keyword>
<evidence type="ECO:0000256" key="5">
    <source>
        <dbReference type="ARBA" id="ARBA00022801"/>
    </source>
</evidence>
<reference evidence="8 9" key="1">
    <citation type="journal article" date="2012" name="J. Bacteriol.">
        <title>Genome Sequence of Fibrella aestuarina BUZ 2T, a Filamentous Marine Bacterium.</title>
        <authorList>
            <person name="Filippini M."/>
            <person name="Qi W."/>
            <person name="Blom J."/>
            <person name="Goesmann A."/>
            <person name="Smits T.H."/>
            <person name="Bagheri H.C."/>
        </authorList>
    </citation>
    <scope>NUCLEOTIDE SEQUENCE [LARGE SCALE GENOMIC DNA]</scope>
    <source>
        <strain evidence="9">BUZ 2T</strain>
    </source>
</reference>
<dbReference type="InterPro" id="IPR010126">
    <property type="entry name" value="Esterase_phb"/>
</dbReference>
<evidence type="ECO:0000256" key="3">
    <source>
        <dbReference type="ARBA" id="ARBA00022651"/>
    </source>
</evidence>
<proteinExistence type="predicted"/>
<dbReference type="GO" id="GO:0005576">
    <property type="term" value="C:extracellular region"/>
    <property type="evidence" value="ECO:0007669"/>
    <property type="project" value="UniProtKB-SubCell"/>
</dbReference>
<comment type="subcellular location">
    <subcellularLocation>
        <location evidence="1">Secreted</location>
    </subcellularLocation>
</comment>
<dbReference type="EMBL" id="HE796683">
    <property type="protein sequence ID" value="CCG98413.1"/>
    <property type="molecule type" value="Genomic_DNA"/>
</dbReference>
<dbReference type="PATRIC" id="fig|1166018.3.peg.407"/>
<keyword evidence="9" id="KW-1185">Reference proteome</keyword>
<dbReference type="EC" id="3.1.-.-" evidence="8"/>
<dbReference type="SUPFAM" id="SSF53474">
    <property type="entry name" value="alpha/beta-Hydrolases"/>
    <property type="match status" value="1"/>
</dbReference>
<sequence length="306" mass="33232">MLALGAALSVGLVQSPAGHRVVTPIDQDTLRHDGQVRTYRLHLPPSYAQHTGPIPLLIALHGGGGSGQQFETQSGLSDKADREGFAVVYPDGQANPGVLGLRTWNAGWCCGQRAATQRTDDVGFVRQLIDKLTQTYRLDPKRVYATGHSNGAMLCYRLACELPDKIAAIAPNAGTMQVKSACRPARLMPILHIHSAQDHNVPYNGGVGSRSLNGQWNPSVDSSLTVFAKLARCLTTKPTVHPANGYTVYKWTTCEQGTELHFYLTDDGGHSWPGGQKRVRRLGDPPSMVVNANDLLWAFVKNYTLP</sequence>
<evidence type="ECO:0000256" key="6">
    <source>
        <dbReference type="ARBA" id="ARBA00023277"/>
    </source>
</evidence>
<dbReference type="eggNOG" id="COG3509">
    <property type="taxonomic scope" value="Bacteria"/>
</dbReference>
<dbReference type="Proteomes" id="UP000011058">
    <property type="component" value="Chromosome"/>
</dbReference>
<dbReference type="Pfam" id="PF10503">
    <property type="entry name" value="Esterase_PHB"/>
    <property type="match status" value="1"/>
</dbReference>
<evidence type="ECO:0000256" key="7">
    <source>
        <dbReference type="ARBA" id="ARBA00023326"/>
    </source>
</evidence>
<dbReference type="GO" id="GO:0045493">
    <property type="term" value="P:xylan catabolic process"/>
    <property type="evidence" value="ECO:0007669"/>
    <property type="project" value="UniProtKB-KW"/>
</dbReference>
<protein>
    <submittedName>
        <fullName evidence="8">Polyhydroxybutyrate depolymerase</fullName>
        <ecNumber evidence="8">3.1.-.-</ecNumber>
    </submittedName>
</protein>
<evidence type="ECO:0000256" key="1">
    <source>
        <dbReference type="ARBA" id="ARBA00004613"/>
    </source>
</evidence>
<dbReference type="HOGENOM" id="CLU_027551_4_0_10"/>
<organism evidence="8 9">
    <name type="scientific">Fibrella aestuarina BUZ 2</name>
    <dbReference type="NCBI Taxonomy" id="1166018"/>
    <lineage>
        <taxon>Bacteria</taxon>
        <taxon>Pseudomonadati</taxon>
        <taxon>Bacteroidota</taxon>
        <taxon>Cytophagia</taxon>
        <taxon>Cytophagales</taxon>
        <taxon>Spirosomataceae</taxon>
        <taxon>Fibrella</taxon>
    </lineage>
</organism>
<dbReference type="InterPro" id="IPR043595">
    <property type="entry name" value="FaeB/C/D"/>
</dbReference>
<dbReference type="GO" id="GO:0030600">
    <property type="term" value="F:feruloyl esterase activity"/>
    <property type="evidence" value="ECO:0007669"/>
    <property type="project" value="InterPro"/>
</dbReference>